<dbReference type="PANTHER" id="PTHR34069">
    <property type="entry name" value="3-OXOACYL-[ACYL-CARRIER-PROTEIN] SYNTHASE 3"/>
    <property type="match status" value="1"/>
</dbReference>
<feature type="region of interest" description="ACP-binding" evidence="9">
    <location>
        <begin position="256"/>
        <end position="260"/>
    </location>
</feature>
<keyword evidence="7 9" id="KW-0275">Fatty acid biosynthesis</keyword>
<evidence type="ECO:0000313" key="12">
    <source>
        <dbReference type="EMBL" id="AUW94525.1"/>
    </source>
</evidence>
<evidence type="ECO:0000256" key="2">
    <source>
        <dbReference type="ARBA" id="ARBA00022490"/>
    </source>
</evidence>
<dbReference type="Proteomes" id="UP000325292">
    <property type="component" value="Chromosome"/>
</dbReference>
<evidence type="ECO:0000256" key="4">
    <source>
        <dbReference type="ARBA" id="ARBA00022679"/>
    </source>
</evidence>
<comment type="subcellular location">
    <subcellularLocation>
        <location evidence="9">Cytoplasm</location>
    </subcellularLocation>
</comment>
<comment type="function">
    <text evidence="9">Catalyzes the condensation reaction of fatty acid synthesis by the addition to an acyl acceptor of two carbons from malonyl-ACP. Catalyzes the first condensation reaction which initiates fatty acid synthesis and may therefore play a role in governing the total rate of fatty acid production. Possesses both acetoacetyl-ACP synthase and acetyl transacylase activities. Its substrate specificity determines the biosynthesis of branched-chain and/or straight-chain of fatty acids.</text>
</comment>
<keyword evidence="8 9" id="KW-0012">Acyltransferase</keyword>
<accession>A0ABN5H1B4</accession>
<keyword evidence="6 9" id="KW-0443">Lipid metabolism</keyword>
<dbReference type="CDD" id="cd00830">
    <property type="entry name" value="KAS_III"/>
    <property type="match status" value="1"/>
</dbReference>
<gene>
    <name evidence="9" type="primary">fabH</name>
    <name evidence="12" type="ORF">BXT84_11710</name>
</gene>
<evidence type="ECO:0000256" key="5">
    <source>
        <dbReference type="ARBA" id="ARBA00022832"/>
    </source>
</evidence>
<dbReference type="Gene3D" id="3.40.47.10">
    <property type="match status" value="1"/>
</dbReference>
<dbReference type="InterPro" id="IPR013751">
    <property type="entry name" value="ACP_syn_III_N"/>
</dbReference>
<dbReference type="SUPFAM" id="SSF53901">
    <property type="entry name" value="Thiolase-like"/>
    <property type="match status" value="1"/>
</dbReference>
<dbReference type="HAMAP" id="MF_01815">
    <property type="entry name" value="FabH"/>
    <property type="match status" value="1"/>
</dbReference>
<dbReference type="EMBL" id="CP019454">
    <property type="protein sequence ID" value="AUW94525.1"/>
    <property type="molecule type" value="Genomic_DNA"/>
</dbReference>
<evidence type="ECO:0000259" key="11">
    <source>
        <dbReference type="Pfam" id="PF08545"/>
    </source>
</evidence>
<keyword evidence="5 9" id="KW-0276">Fatty acid metabolism</keyword>
<feature type="domain" description="Beta-ketoacyl-[acyl-carrier-protein] synthase III N-terminal" evidence="11">
    <location>
        <begin position="109"/>
        <end position="187"/>
    </location>
</feature>
<evidence type="ECO:0000256" key="3">
    <source>
        <dbReference type="ARBA" id="ARBA00022516"/>
    </source>
</evidence>
<dbReference type="InterPro" id="IPR013747">
    <property type="entry name" value="ACP_syn_III_C"/>
</dbReference>
<comment type="similarity">
    <text evidence="1 9">Belongs to the thiolase-like superfamily. FabH family.</text>
</comment>
<evidence type="ECO:0000256" key="8">
    <source>
        <dbReference type="ARBA" id="ARBA00023315"/>
    </source>
</evidence>
<dbReference type="InterPro" id="IPR004655">
    <property type="entry name" value="FabH"/>
</dbReference>
<sequence length="330" mass="35412">MTTRAIVAGLGTYVPEKILTNQDLEQMVDTSDEWIVTRTGIKERHIAAPDETTSVMATRASIRALADAGITADDLDFIVCATNTPDTIFPSTAARVQHQLTTKPIPGVDIQAGCTGLIYGMEMASALIQSGAYHNILVIGADKLTSITDYEDRTTAVLFGDAAGAFVLQGKEGTQRGLLASYLQADGRGGDLLIEPAGGSMLPASEETVAARQHYLKMNGNETFRFAVKAMPEAVEEGLKKAGLAVSEMDLLVPHQANLRIIDAAVRRFELDPSRVVVNIDRYGNTSVATIPLALQEAREQGRVHDDDVVVLCAFGAGLTWGSNVIRWGR</sequence>
<keyword evidence="2 9" id="KW-0963">Cytoplasm</keyword>
<evidence type="ECO:0000256" key="9">
    <source>
        <dbReference type="HAMAP-Rule" id="MF_01815"/>
    </source>
</evidence>
<comment type="subunit">
    <text evidence="9">Homodimer.</text>
</comment>
<keyword evidence="4 9" id="KW-0808">Transferase</keyword>
<evidence type="ECO:0000259" key="10">
    <source>
        <dbReference type="Pfam" id="PF08541"/>
    </source>
</evidence>
<comment type="domain">
    <text evidence="9">The last Arg residue of the ACP-binding site is essential for the weak association between ACP/AcpP and FabH.</text>
</comment>
<keyword evidence="13" id="KW-1185">Reference proteome</keyword>
<feature type="active site" evidence="9">
    <location>
        <position position="255"/>
    </location>
</feature>
<feature type="active site" evidence="9">
    <location>
        <position position="114"/>
    </location>
</feature>
<dbReference type="Pfam" id="PF08545">
    <property type="entry name" value="ACP_syn_III"/>
    <property type="match status" value="1"/>
</dbReference>
<organism evidence="12 13">
    <name type="scientific">Sulfobacillus thermotolerans</name>
    <dbReference type="NCBI Taxonomy" id="338644"/>
    <lineage>
        <taxon>Bacteria</taxon>
        <taxon>Bacillati</taxon>
        <taxon>Bacillota</taxon>
        <taxon>Clostridia</taxon>
        <taxon>Eubacteriales</taxon>
        <taxon>Clostridiales Family XVII. Incertae Sedis</taxon>
        <taxon>Sulfobacillus</taxon>
    </lineage>
</organism>
<name>A0ABN5H1B4_9FIRM</name>
<dbReference type="NCBIfam" id="TIGR00747">
    <property type="entry name" value="fabH"/>
    <property type="match status" value="1"/>
</dbReference>
<dbReference type="EC" id="2.3.1.180" evidence="9"/>
<keyword evidence="9" id="KW-0511">Multifunctional enzyme</keyword>
<evidence type="ECO:0000256" key="6">
    <source>
        <dbReference type="ARBA" id="ARBA00023098"/>
    </source>
</evidence>
<comment type="pathway">
    <text evidence="9">Lipid metabolism; fatty acid biosynthesis.</text>
</comment>
<dbReference type="NCBIfam" id="NF006829">
    <property type="entry name" value="PRK09352.1"/>
    <property type="match status" value="1"/>
</dbReference>
<evidence type="ECO:0000256" key="7">
    <source>
        <dbReference type="ARBA" id="ARBA00023160"/>
    </source>
</evidence>
<proteinExistence type="inferred from homology"/>
<dbReference type="PANTHER" id="PTHR34069:SF2">
    <property type="entry name" value="BETA-KETOACYL-[ACYL-CARRIER-PROTEIN] SYNTHASE III"/>
    <property type="match status" value="1"/>
</dbReference>
<feature type="active site" evidence="9">
    <location>
        <position position="285"/>
    </location>
</feature>
<protein>
    <recommendedName>
        <fullName evidence="9">Beta-ketoacyl-[acyl-carrier-protein] synthase III</fullName>
        <shortName evidence="9">Beta-ketoacyl-ACP synthase III</shortName>
        <shortName evidence="9">KAS III</shortName>
        <ecNumber evidence="9">2.3.1.180</ecNumber>
    </recommendedName>
    <alternativeName>
        <fullName evidence="9">3-oxoacyl-[acyl-carrier-protein] synthase 3</fullName>
    </alternativeName>
    <alternativeName>
        <fullName evidence="9">3-oxoacyl-[acyl-carrier-protein] synthase III</fullName>
    </alternativeName>
</protein>
<evidence type="ECO:0000256" key="1">
    <source>
        <dbReference type="ARBA" id="ARBA00008642"/>
    </source>
</evidence>
<dbReference type="Pfam" id="PF08541">
    <property type="entry name" value="ACP_syn_III_C"/>
    <property type="match status" value="1"/>
</dbReference>
<evidence type="ECO:0000313" key="13">
    <source>
        <dbReference type="Proteomes" id="UP000325292"/>
    </source>
</evidence>
<keyword evidence="3 9" id="KW-0444">Lipid biosynthesis</keyword>
<dbReference type="InterPro" id="IPR016039">
    <property type="entry name" value="Thiolase-like"/>
</dbReference>
<comment type="catalytic activity">
    <reaction evidence="9">
        <text>malonyl-[ACP] + acetyl-CoA + H(+) = 3-oxobutanoyl-[ACP] + CO2 + CoA</text>
        <dbReference type="Rhea" id="RHEA:12080"/>
        <dbReference type="Rhea" id="RHEA-COMP:9623"/>
        <dbReference type="Rhea" id="RHEA-COMP:9625"/>
        <dbReference type="ChEBI" id="CHEBI:15378"/>
        <dbReference type="ChEBI" id="CHEBI:16526"/>
        <dbReference type="ChEBI" id="CHEBI:57287"/>
        <dbReference type="ChEBI" id="CHEBI:57288"/>
        <dbReference type="ChEBI" id="CHEBI:78449"/>
        <dbReference type="ChEBI" id="CHEBI:78450"/>
        <dbReference type="EC" id="2.3.1.180"/>
    </reaction>
</comment>
<feature type="domain" description="Beta-ketoacyl-[acyl-carrier-protein] synthase III C-terminal" evidence="10">
    <location>
        <begin position="239"/>
        <end position="328"/>
    </location>
</feature>
<reference evidence="12 13" key="1">
    <citation type="journal article" date="2019" name="Sci. Rep.">
        <title>Sulfobacillus thermotolerans: new insights into resistance and metabolic capacities of acidophilic chemolithotrophs.</title>
        <authorList>
            <person name="Panyushkina A.E."/>
            <person name="Babenko V.V."/>
            <person name="Nikitina A.S."/>
            <person name="Selezneva O.V."/>
            <person name="Tsaplina I.A."/>
            <person name="Letarova M.A."/>
            <person name="Kostryukova E.S."/>
            <person name="Letarov A.V."/>
        </authorList>
    </citation>
    <scope>NUCLEOTIDE SEQUENCE [LARGE SCALE GENOMIC DNA]</scope>
    <source>
        <strain evidence="12 13">Kr1</strain>
    </source>
</reference>